<dbReference type="Gene3D" id="1.10.510.10">
    <property type="entry name" value="Transferase(Phosphotransferase) domain 1"/>
    <property type="match status" value="1"/>
</dbReference>
<proteinExistence type="predicted"/>
<dbReference type="SUPFAM" id="SSF56112">
    <property type="entry name" value="Protein kinase-like (PK-like)"/>
    <property type="match status" value="1"/>
</dbReference>
<name>A0ABR1SVM5_9PEZI</name>
<feature type="domain" description="Protein kinase" evidence="1">
    <location>
        <begin position="93"/>
        <end position="331"/>
    </location>
</feature>
<reference evidence="2 3" key="1">
    <citation type="submission" date="2023-01" db="EMBL/GenBank/DDBJ databases">
        <title>Analysis of 21 Apiospora genomes using comparative genomics revels a genus with tremendous synthesis potential of carbohydrate active enzymes and secondary metabolites.</title>
        <authorList>
            <person name="Sorensen T."/>
        </authorList>
    </citation>
    <scope>NUCLEOTIDE SEQUENCE [LARGE SCALE GENOMIC DNA]</scope>
    <source>
        <strain evidence="2 3">CBS 135458</strain>
    </source>
</reference>
<gene>
    <name evidence="2" type="ORF">PG994_015136</name>
</gene>
<dbReference type="Pfam" id="PF00069">
    <property type="entry name" value="Pkinase"/>
    <property type="match status" value="1"/>
</dbReference>
<evidence type="ECO:0000259" key="1">
    <source>
        <dbReference type="PROSITE" id="PS50011"/>
    </source>
</evidence>
<dbReference type="GO" id="GO:0004674">
    <property type="term" value="F:protein serine/threonine kinase activity"/>
    <property type="evidence" value="ECO:0007669"/>
    <property type="project" value="UniProtKB-KW"/>
</dbReference>
<dbReference type="EMBL" id="JAQQWL010000016">
    <property type="protein sequence ID" value="KAK8038369.1"/>
    <property type="molecule type" value="Genomic_DNA"/>
</dbReference>
<dbReference type="InterPro" id="IPR000719">
    <property type="entry name" value="Prot_kinase_dom"/>
</dbReference>
<dbReference type="Proteomes" id="UP001480595">
    <property type="component" value="Unassembled WGS sequence"/>
</dbReference>
<dbReference type="GeneID" id="92099608"/>
<protein>
    <submittedName>
        <fullName evidence="2">Serine/threonine protein kinase</fullName>
    </submittedName>
</protein>
<comment type="caution">
    <text evidence="2">The sequence shown here is derived from an EMBL/GenBank/DDBJ whole genome shotgun (WGS) entry which is preliminary data.</text>
</comment>
<keyword evidence="3" id="KW-1185">Reference proteome</keyword>
<organism evidence="2 3">
    <name type="scientific">Apiospora phragmitis</name>
    <dbReference type="NCBI Taxonomy" id="2905665"/>
    <lineage>
        <taxon>Eukaryota</taxon>
        <taxon>Fungi</taxon>
        <taxon>Dikarya</taxon>
        <taxon>Ascomycota</taxon>
        <taxon>Pezizomycotina</taxon>
        <taxon>Sordariomycetes</taxon>
        <taxon>Xylariomycetidae</taxon>
        <taxon>Amphisphaeriales</taxon>
        <taxon>Apiosporaceae</taxon>
        <taxon>Apiospora</taxon>
    </lineage>
</organism>
<dbReference type="InterPro" id="IPR011009">
    <property type="entry name" value="Kinase-like_dom_sf"/>
</dbReference>
<dbReference type="RefSeq" id="XP_066708221.1">
    <property type="nucleotide sequence ID" value="XM_066866545.1"/>
</dbReference>
<accession>A0ABR1SVM5</accession>
<keyword evidence="2" id="KW-0808">Transferase</keyword>
<keyword evidence="2" id="KW-0418">Kinase</keyword>
<dbReference type="PANTHER" id="PTHR24361">
    <property type="entry name" value="MITOGEN-ACTIVATED KINASE KINASE KINASE"/>
    <property type="match status" value="1"/>
</dbReference>
<sequence>MDHEQKRITQIFIDGLENAPESPVPTGPTFSKTPAERIADLGSETPGKLQKQAIFRNNAAATNKYDFPRIRMSRKKVGESLKLRMDSPWNFYTKVLDLLDLGGDVAVAVGKRLPAIRVHIREFPKKESEKTLHWVQRLRHSNIVAALEVFRTPETLFIVFEEMDFTLEHIAKSVTRPSETQLAAILGQILDGLIYLQNQGFEHSSLAYKNILIDADGEVKIGKSYVPYFKDPALTAVANQQYCQNVSSGGITRDIRILGDITMRLMQIYENEHLSIGVDTAQRWPRHPNAIAFLSLTTSASSLVELLELTIRSIHYWQNNGRGIRDGKRTH</sequence>
<dbReference type="InterPro" id="IPR053235">
    <property type="entry name" value="Ser_Thr_kinase"/>
</dbReference>
<evidence type="ECO:0000313" key="3">
    <source>
        <dbReference type="Proteomes" id="UP001480595"/>
    </source>
</evidence>
<evidence type="ECO:0000313" key="2">
    <source>
        <dbReference type="EMBL" id="KAK8038369.1"/>
    </source>
</evidence>
<dbReference type="PROSITE" id="PS50011">
    <property type="entry name" value="PROTEIN_KINASE_DOM"/>
    <property type="match status" value="1"/>
</dbReference>
<dbReference type="PANTHER" id="PTHR24361:SF785">
    <property type="entry name" value="DUAL SPECIFICITY MITOGEN-ACTIVATED PROTEIN KINASE KINASE 1"/>
    <property type="match status" value="1"/>
</dbReference>
<keyword evidence="2" id="KW-0723">Serine/threonine-protein kinase</keyword>